<feature type="transmembrane region" description="Helical" evidence="1">
    <location>
        <begin position="108"/>
        <end position="129"/>
    </location>
</feature>
<keyword evidence="1" id="KW-0472">Membrane</keyword>
<keyword evidence="1" id="KW-1133">Transmembrane helix</keyword>
<dbReference type="EMBL" id="CP132938">
    <property type="protein sequence ID" value="XCB20465.1"/>
    <property type="molecule type" value="Genomic_DNA"/>
</dbReference>
<dbReference type="AlphaFoldDB" id="A0AAU7YV66"/>
<name>A0AAU7YV66_9BACT</name>
<reference evidence="2" key="1">
    <citation type="submission" date="2023-08" db="EMBL/GenBank/DDBJ databases">
        <authorList>
            <person name="Messyasz A."/>
            <person name="Mannisto M.K."/>
            <person name="Kerkhof L.J."/>
            <person name="Haggblom M."/>
        </authorList>
    </citation>
    <scope>NUCLEOTIDE SEQUENCE</scope>
    <source>
        <strain evidence="2">M8UP39</strain>
    </source>
</reference>
<proteinExistence type="predicted"/>
<dbReference type="KEGG" id="tgi:RBB81_12715"/>
<sequence length="132" mass="14885">MKVKELDLEINKIYTLMIGDAGPDEIASGEMDARIEKANEATAKMQYQRKAFRQMPLIARATQLGIDIPESYWEPGNFGLSYKPLNHQGYSWLVREIGKNKLSTVKDWVSVISPILSSIIAILGLLVALRRH</sequence>
<accession>A0AAU7YV66</accession>
<reference evidence="2" key="2">
    <citation type="journal article" date="2024" name="Environ. Microbiol.">
        <title>Genome analysis and description of Tunturibacter gen. nov. expands the diversity of Terriglobia in tundra soils.</title>
        <authorList>
            <person name="Messyasz A."/>
            <person name="Mannisto M.K."/>
            <person name="Kerkhof L.J."/>
            <person name="Haggblom M.M."/>
        </authorList>
    </citation>
    <scope>NUCLEOTIDE SEQUENCE</scope>
    <source>
        <strain evidence="2">M8UP39</strain>
    </source>
</reference>
<evidence type="ECO:0000313" key="2">
    <source>
        <dbReference type="EMBL" id="XCB20465.1"/>
    </source>
</evidence>
<evidence type="ECO:0000256" key="1">
    <source>
        <dbReference type="SAM" id="Phobius"/>
    </source>
</evidence>
<gene>
    <name evidence="2" type="ORF">RBB81_12715</name>
</gene>
<dbReference type="RefSeq" id="WP_353070884.1">
    <property type="nucleotide sequence ID" value="NZ_CP132938.1"/>
</dbReference>
<keyword evidence="1" id="KW-0812">Transmembrane</keyword>
<protein>
    <submittedName>
        <fullName evidence="2">Uncharacterized protein</fullName>
    </submittedName>
</protein>
<organism evidence="2">
    <name type="scientific">Tunturiibacter gelidiferens</name>
    <dbReference type="NCBI Taxonomy" id="3069689"/>
    <lineage>
        <taxon>Bacteria</taxon>
        <taxon>Pseudomonadati</taxon>
        <taxon>Acidobacteriota</taxon>
        <taxon>Terriglobia</taxon>
        <taxon>Terriglobales</taxon>
        <taxon>Acidobacteriaceae</taxon>
        <taxon>Tunturiibacter</taxon>
    </lineage>
</organism>